<keyword evidence="3" id="KW-0175">Coiled coil</keyword>
<organism evidence="5 6">
    <name type="scientific">Synchytrium microbalum</name>
    <dbReference type="NCBI Taxonomy" id="1806994"/>
    <lineage>
        <taxon>Eukaryota</taxon>
        <taxon>Fungi</taxon>
        <taxon>Fungi incertae sedis</taxon>
        <taxon>Chytridiomycota</taxon>
        <taxon>Chytridiomycota incertae sedis</taxon>
        <taxon>Chytridiomycetes</taxon>
        <taxon>Synchytriales</taxon>
        <taxon>Synchytriaceae</taxon>
        <taxon>Synchytrium</taxon>
    </lineage>
</organism>
<name>A0A507BRV5_9FUNG</name>
<dbReference type="AlphaFoldDB" id="A0A507BRV5"/>
<comment type="similarity">
    <text evidence="1 2">Belongs to the OSBP family.</text>
</comment>
<dbReference type="GO" id="GO:0032934">
    <property type="term" value="F:sterol binding"/>
    <property type="evidence" value="ECO:0007669"/>
    <property type="project" value="TreeGrafter"/>
</dbReference>
<dbReference type="STRING" id="1806994.A0A507BRV5"/>
<dbReference type="GO" id="GO:0005829">
    <property type="term" value="C:cytosol"/>
    <property type="evidence" value="ECO:0007669"/>
    <property type="project" value="TreeGrafter"/>
</dbReference>
<dbReference type="InterPro" id="IPR037239">
    <property type="entry name" value="OSBP_sf"/>
</dbReference>
<dbReference type="Gene3D" id="3.30.70.3490">
    <property type="match status" value="1"/>
</dbReference>
<dbReference type="InterPro" id="IPR000648">
    <property type="entry name" value="Oxysterol-bd"/>
</dbReference>
<dbReference type="GO" id="GO:0016020">
    <property type="term" value="C:membrane"/>
    <property type="evidence" value="ECO:0007669"/>
    <property type="project" value="TreeGrafter"/>
</dbReference>
<feature type="compositionally biased region" description="Low complexity" evidence="4">
    <location>
        <begin position="147"/>
        <end position="156"/>
    </location>
</feature>
<feature type="region of interest" description="Disordered" evidence="4">
    <location>
        <begin position="133"/>
        <end position="160"/>
    </location>
</feature>
<evidence type="ECO:0000256" key="3">
    <source>
        <dbReference type="SAM" id="Coils"/>
    </source>
</evidence>
<dbReference type="SUPFAM" id="SSF144000">
    <property type="entry name" value="Oxysterol-binding protein-like"/>
    <property type="match status" value="1"/>
</dbReference>
<gene>
    <name evidence="5" type="ORF">SmJEL517_g06221</name>
</gene>
<sequence>MDRKKTTSTLTLKNTVYANPEKGADLDAPTTDPISSIFKLLKSTIGVANVFDIRLSLPSHLIDPVSALEFWQYMDRPDLFACLSDSDDEVFRFLGIIRFWFSKDSKWKNHAIRKPYNPILSEFFTCHWNTTSASPVSPHTRSPSLTSESSSSATSDETADIVTINDEKEEVKVHYIAEQISHHPPMSAYYFECVEKGVVARGVDHLAGKFTGTSFRIGPGEFNGGIFVNLKQRDEEYNLTHPQAAVAGFMTGSIYIACADKCIITCPKTNLKCIIEYKEESFFGKPKFAIEGKVYRYDSKKDALLTPAERAKNDKLAKVDDGDVVAVVYGAWNGRVWYRLVGDETDHLLIDVAESVIPDKSVRDEHLQHENESRRVWKHVTEALLRKDYNKANLEKRKVEDEQRAKAAENAKNGVKVESQFFDFEHPSKPTLKKSVKLGDLIQQK</sequence>
<evidence type="ECO:0000313" key="5">
    <source>
        <dbReference type="EMBL" id="TPX30141.1"/>
    </source>
</evidence>
<feature type="compositionally biased region" description="Polar residues" evidence="4">
    <location>
        <begin position="133"/>
        <end position="146"/>
    </location>
</feature>
<proteinExistence type="inferred from homology"/>
<dbReference type="EMBL" id="QEAO01000092">
    <property type="protein sequence ID" value="TPX30141.1"/>
    <property type="molecule type" value="Genomic_DNA"/>
</dbReference>
<reference evidence="5 6" key="1">
    <citation type="journal article" date="2019" name="Sci. Rep.">
        <title>Comparative genomics of chytrid fungi reveal insights into the obligate biotrophic and pathogenic lifestyle of Synchytrium endobioticum.</title>
        <authorList>
            <person name="van de Vossenberg B.T.L.H."/>
            <person name="Warris S."/>
            <person name="Nguyen H.D.T."/>
            <person name="van Gent-Pelzer M.P.E."/>
            <person name="Joly D.L."/>
            <person name="van de Geest H.C."/>
            <person name="Bonants P.J.M."/>
            <person name="Smith D.S."/>
            <person name="Levesque C.A."/>
            <person name="van der Lee T.A.J."/>
        </authorList>
    </citation>
    <scope>NUCLEOTIDE SEQUENCE [LARGE SCALE GENOMIC DNA]</scope>
    <source>
        <strain evidence="5 6">JEL517</strain>
    </source>
</reference>
<dbReference type="OrthoDB" id="14833at2759"/>
<evidence type="ECO:0008006" key="7">
    <source>
        <dbReference type="Google" id="ProtNLM"/>
    </source>
</evidence>
<evidence type="ECO:0000256" key="4">
    <source>
        <dbReference type="SAM" id="MobiDB-lite"/>
    </source>
</evidence>
<feature type="coiled-coil region" evidence="3">
    <location>
        <begin position="382"/>
        <end position="411"/>
    </location>
</feature>
<accession>A0A507BRV5</accession>
<dbReference type="Pfam" id="PF01237">
    <property type="entry name" value="Oxysterol_BP"/>
    <property type="match status" value="1"/>
</dbReference>
<dbReference type="PROSITE" id="PS01013">
    <property type="entry name" value="OSBP"/>
    <property type="match status" value="1"/>
</dbReference>
<dbReference type="GeneID" id="42007444"/>
<dbReference type="InterPro" id="IPR018494">
    <property type="entry name" value="Oxysterol-bd_CS"/>
</dbReference>
<dbReference type="RefSeq" id="XP_031021872.1">
    <property type="nucleotide sequence ID" value="XM_031172147.1"/>
</dbReference>
<evidence type="ECO:0000256" key="1">
    <source>
        <dbReference type="ARBA" id="ARBA00008842"/>
    </source>
</evidence>
<evidence type="ECO:0000256" key="2">
    <source>
        <dbReference type="RuleBase" id="RU003844"/>
    </source>
</evidence>
<evidence type="ECO:0000313" key="6">
    <source>
        <dbReference type="Proteomes" id="UP000319731"/>
    </source>
</evidence>
<dbReference type="Gene3D" id="2.40.160.120">
    <property type="match status" value="1"/>
</dbReference>
<dbReference type="Proteomes" id="UP000319731">
    <property type="component" value="Unassembled WGS sequence"/>
</dbReference>
<comment type="caution">
    <text evidence="5">The sequence shown here is derived from an EMBL/GenBank/DDBJ whole genome shotgun (WGS) entry which is preliminary data.</text>
</comment>
<protein>
    <recommendedName>
        <fullName evidence="7">Oxysterol-binding protein</fullName>
    </recommendedName>
</protein>
<keyword evidence="6" id="KW-1185">Reference proteome</keyword>
<dbReference type="PANTHER" id="PTHR10972:SF212">
    <property type="entry name" value="OXYSTEROL-BINDING PROTEIN-LIKE PROTEIN 1"/>
    <property type="match status" value="1"/>
</dbReference>
<dbReference type="PANTHER" id="PTHR10972">
    <property type="entry name" value="OXYSTEROL-BINDING PROTEIN-RELATED"/>
    <property type="match status" value="1"/>
</dbReference>